<keyword evidence="1" id="KW-0547">Nucleotide-binding</keyword>
<gene>
    <name evidence="3" type="ORF">GCM10009430_16290</name>
</gene>
<dbReference type="Proteomes" id="UP001501758">
    <property type="component" value="Unassembled WGS sequence"/>
</dbReference>
<comment type="caution">
    <text evidence="3">The sequence shown here is derived from an EMBL/GenBank/DDBJ whole genome shotgun (WGS) entry which is preliminary data.</text>
</comment>
<dbReference type="SUPFAM" id="SSF50465">
    <property type="entry name" value="EF-Tu/eEF-1alpha/eIF2-gamma C-terminal domain"/>
    <property type="match status" value="1"/>
</dbReference>
<reference evidence="3 4" key="1">
    <citation type="journal article" date="2019" name="Int. J. Syst. Evol. Microbiol.">
        <title>The Global Catalogue of Microorganisms (GCM) 10K type strain sequencing project: providing services to taxonomists for standard genome sequencing and annotation.</title>
        <authorList>
            <consortium name="The Broad Institute Genomics Platform"/>
            <consortium name="The Broad Institute Genome Sequencing Center for Infectious Disease"/>
            <person name="Wu L."/>
            <person name="Ma J."/>
        </authorList>
    </citation>
    <scope>NUCLEOTIDE SEQUENCE [LARGE SCALE GENOMIC DNA]</scope>
    <source>
        <strain evidence="3 4">JCM 15974</strain>
    </source>
</reference>
<dbReference type="Gene3D" id="2.40.30.10">
    <property type="entry name" value="Translation factors"/>
    <property type="match status" value="1"/>
</dbReference>
<name>A0ABN1INV4_9FLAO</name>
<dbReference type="InterPro" id="IPR009001">
    <property type="entry name" value="Transl_elong_EF1A/Init_IF2_C"/>
</dbReference>
<evidence type="ECO:0000256" key="2">
    <source>
        <dbReference type="ARBA" id="ARBA00023134"/>
    </source>
</evidence>
<keyword evidence="2" id="KW-0342">GTP-binding</keyword>
<proteinExistence type="predicted"/>
<evidence type="ECO:0000313" key="4">
    <source>
        <dbReference type="Proteomes" id="UP001501758"/>
    </source>
</evidence>
<evidence type="ECO:0000256" key="1">
    <source>
        <dbReference type="ARBA" id="ARBA00022741"/>
    </source>
</evidence>
<organism evidence="3 4">
    <name type="scientific">Aquimarina litoralis</name>
    <dbReference type="NCBI Taxonomy" id="584605"/>
    <lineage>
        <taxon>Bacteria</taxon>
        <taxon>Pseudomonadati</taxon>
        <taxon>Bacteroidota</taxon>
        <taxon>Flavobacteriia</taxon>
        <taxon>Flavobacteriales</taxon>
        <taxon>Flavobacteriaceae</taxon>
        <taxon>Aquimarina</taxon>
    </lineage>
</organism>
<protein>
    <submittedName>
        <fullName evidence="3">Uncharacterized protein</fullName>
    </submittedName>
</protein>
<dbReference type="EMBL" id="BAAAGE010000001">
    <property type="protein sequence ID" value="GAA0718329.1"/>
    <property type="molecule type" value="Genomic_DNA"/>
</dbReference>
<dbReference type="RefSeq" id="WP_343911833.1">
    <property type="nucleotide sequence ID" value="NZ_BAAAGE010000001.1"/>
</dbReference>
<accession>A0ABN1INV4</accession>
<evidence type="ECO:0000313" key="3">
    <source>
        <dbReference type="EMBL" id="GAA0718329.1"/>
    </source>
</evidence>
<keyword evidence="4" id="KW-1185">Reference proteome</keyword>
<sequence>MKLIIHDIAKQQMAEIKVESRTDNLVQGIILSHSFDTELLSIITQFEDLVNNFVVGEVLDEITEKLDAYNWRVEDKDWVIHDFQIFDFKHISFRIKDTTVFSTTDFIAELKFFHPNEGGRKTAVTSGYRPHIKFNEYPDHITTGQQIYVNQDTVQPGEKGVMTKISIVNKEIFKGKLCKNVCFIFYEGKHRIGFGKITKVLNDNLKVNWDTIKNNHTIVYPEKDIAMYTLSNPEVSRLCWTDISYAFYKFRSICKYHFVIQSEEVDLRTMRFNDVEAYFKEKLREVCVAHIVIIKKADRGFETKYKGFKTDIYVDNLEKATKRLHQMQNDTSRIFDFEYTVSEDDNWTDLGMLLY</sequence>